<accession>A0A9P0QME9</accession>
<proteinExistence type="inferred from homology"/>
<feature type="region of interest" description="Disordered" evidence="7">
    <location>
        <begin position="601"/>
        <end position="669"/>
    </location>
</feature>
<dbReference type="PROSITE" id="PS51088">
    <property type="entry name" value="TEA_2"/>
    <property type="match status" value="1"/>
</dbReference>
<comment type="similarity">
    <text evidence="2">Belongs to the TEC1 family.</text>
</comment>
<feature type="region of interest" description="Disordered" evidence="7">
    <location>
        <begin position="77"/>
        <end position="128"/>
    </location>
</feature>
<dbReference type="PANTHER" id="PTHR11834">
    <property type="entry name" value="TRANSCRIPTIONAL ENHANCER FACTOR TEF RELATED"/>
    <property type="match status" value="1"/>
</dbReference>
<dbReference type="Proteomes" id="UP000837801">
    <property type="component" value="Unassembled WGS sequence"/>
</dbReference>
<feature type="compositionally biased region" description="Low complexity" evidence="7">
    <location>
        <begin position="607"/>
        <end position="669"/>
    </location>
</feature>
<evidence type="ECO:0000256" key="5">
    <source>
        <dbReference type="ARBA" id="ARBA00023242"/>
    </source>
</evidence>
<evidence type="ECO:0000256" key="3">
    <source>
        <dbReference type="ARBA" id="ARBA00023015"/>
    </source>
</evidence>
<dbReference type="InterPro" id="IPR000818">
    <property type="entry name" value="TEA/ATTS_dom"/>
</dbReference>
<dbReference type="Pfam" id="PF01285">
    <property type="entry name" value="TEA"/>
    <property type="match status" value="1"/>
</dbReference>
<evidence type="ECO:0000313" key="9">
    <source>
        <dbReference type="EMBL" id="CAH2351386.1"/>
    </source>
</evidence>
<organism evidence="9 10">
    <name type="scientific">[Candida] railenensis</name>
    <dbReference type="NCBI Taxonomy" id="45579"/>
    <lineage>
        <taxon>Eukaryota</taxon>
        <taxon>Fungi</taxon>
        <taxon>Dikarya</taxon>
        <taxon>Ascomycota</taxon>
        <taxon>Saccharomycotina</taxon>
        <taxon>Pichiomycetes</taxon>
        <taxon>Debaryomycetaceae</taxon>
        <taxon>Kurtzmaniella</taxon>
    </lineage>
</organism>
<name>A0A9P0QME9_9ASCO</name>
<dbReference type="AlphaFoldDB" id="A0A9P0QME9"/>
<feature type="compositionally biased region" description="Low complexity" evidence="7">
    <location>
        <begin position="77"/>
        <end position="116"/>
    </location>
</feature>
<feature type="domain" description="TEA" evidence="8">
    <location>
        <begin position="203"/>
        <end position="277"/>
    </location>
</feature>
<keyword evidence="10" id="KW-1185">Reference proteome</keyword>
<comment type="caution">
    <text evidence="9">The sequence shown here is derived from an EMBL/GenBank/DDBJ whole genome shotgun (WGS) entry which is preliminary data.</text>
</comment>
<gene>
    <name evidence="9" type="ORF">CLIB1423_03S05138</name>
</gene>
<dbReference type="InterPro" id="IPR038096">
    <property type="entry name" value="TEA/ATTS_sf"/>
</dbReference>
<keyword evidence="4" id="KW-0804">Transcription</keyword>
<sequence>MIVDIAIGDDGKQLYQVHESSKVVRKEMPRSTNFTTGASLAHDEEKTPIRKILGTISPSTLNQKKLADSDFLDQSQAQIQGHDQSQQQLQHHEQYQPQQLSNQQMLQHQHQLQQYQRRGGGAGSQMDLRKNNVSDYYISGPMGSNLMMPSNTGNGLIPTNTSSGNNLHYPMDPHQAQMQMHNTVTSPKLSALNTSGSTSSVSSNDATDIWSTDVEAAFEEVLSIIPKNGLSKIKISGRSCGRNELISDYIFQKTGKFRTRKQVSSHIQVIKNLGQKQEIIKLINDGPIFNSEQERDDNMNKFEEIFSKITLAKSMGVSDTIVSSNKRSLSLPGSATTTFPPSNMYPKKRKMITLSIENFYISIQISASSNINNDNNDNKNNDNNDSSTLTLTRHGNVPIKNLKLKEDANLSTRFPGLNDFTTLDIPFLHNMVNMKLPILKLSSGFNNLTSNYLIRTNLINSSSSIFSCVFSFGQEVLKTNEVLNDNENASFMFKFWNFFFKELLTKDESDINTTLKGVTIKQIIYESDTSTHQNHKSTHLIPKSKIQAVLLWEFAAVQNYEEAYTTTSRLSFPKPIHQKKNDVNFGPPFANDIVPQSVGYQPYGKYPQHVQQQQQSQSQRQLPQQQSQQQQLVQNNLPSNYSPTSASASSYVPSATSYRSTTSSLPMQSSSIVKGEYGYSPVQPDMVKPQLSVQHKFQSLQEMHQLNPYGNSGGVSAGMNYAAPGVNNGTNYMHPSVGMDLMNGQNPDLQAQQQQLLSHHMPSLDHSNPQSYQFGGLLVNPSGNNEQAGYMNMMDNTYVGK</sequence>
<dbReference type="PROSITE" id="PS00554">
    <property type="entry name" value="TEA_1"/>
    <property type="match status" value="1"/>
</dbReference>
<feature type="DNA-binding region" description="TEA" evidence="6">
    <location>
        <begin position="203"/>
        <end position="277"/>
    </location>
</feature>
<reference evidence="9" key="1">
    <citation type="submission" date="2022-03" db="EMBL/GenBank/DDBJ databases">
        <authorList>
            <person name="Legras J.-L."/>
            <person name="Devillers H."/>
            <person name="Grondin C."/>
        </authorList>
    </citation>
    <scope>NUCLEOTIDE SEQUENCE</scope>
    <source>
        <strain evidence="9">CLIB 1423</strain>
    </source>
</reference>
<dbReference type="SMART" id="SM00426">
    <property type="entry name" value="TEA"/>
    <property type="match status" value="1"/>
</dbReference>
<evidence type="ECO:0000256" key="2">
    <source>
        <dbReference type="ARBA" id="ARBA00008421"/>
    </source>
</evidence>
<comment type="subcellular location">
    <subcellularLocation>
        <location evidence="1">Nucleus</location>
    </subcellularLocation>
</comment>
<dbReference type="PRINTS" id="PR00065">
    <property type="entry name" value="TEADOMAIN"/>
</dbReference>
<dbReference type="GO" id="GO:0000981">
    <property type="term" value="F:DNA-binding transcription factor activity, RNA polymerase II-specific"/>
    <property type="evidence" value="ECO:0007669"/>
    <property type="project" value="TreeGrafter"/>
</dbReference>
<dbReference type="GO" id="GO:0000978">
    <property type="term" value="F:RNA polymerase II cis-regulatory region sequence-specific DNA binding"/>
    <property type="evidence" value="ECO:0007669"/>
    <property type="project" value="TreeGrafter"/>
</dbReference>
<dbReference type="GO" id="GO:0005667">
    <property type="term" value="C:transcription regulator complex"/>
    <property type="evidence" value="ECO:0007669"/>
    <property type="project" value="TreeGrafter"/>
</dbReference>
<feature type="region of interest" description="Disordered" evidence="7">
    <location>
        <begin position="371"/>
        <end position="392"/>
    </location>
</feature>
<dbReference type="PANTHER" id="PTHR11834:SF0">
    <property type="entry name" value="PROTEIN SCALLOPED"/>
    <property type="match status" value="1"/>
</dbReference>
<dbReference type="Gene3D" id="6.10.20.40">
    <property type="entry name" value="TEA/ATTS domain"/>
    <property type="match status" value="1"/>
</dbReference>
<evidence type="ECO:0000313" key="10">
    <source>
        <dbReference type="Proteomes" id="UP000837801"/>
    </source>
</evidence>
<keyword evidence="3" id="KW-0805">Transcription regulation</keyword>
<evidence type="ECO:0000256" key="6">
    <source>
        <dbReference type="PROSITE-ProRule" id="PRU00505"/>
    </source>
</evidence>
<evidence type="ECO:0000256" key="4">
    <source>
        <dbReference type="ARBA" id="ARBA00023163"/>
    </source>
</evidence>
<dbReference type="GO" id="GO:0005634">
    <property type="term" value="C:nucleus"/>
    <property type="evidence" value="ECO:0007669"/>
    <property type="project" value="UniProtKB-SubCell"/>
</dbReference>
<evidence type="ECO:0000256" key="7">
    <source>
        <dbReference type="SAM" id="MobiDB-lite"/>
    </source>
</evidence>
<dbReference type="EMBL" id="CAKXYY010000003">
    <property type="protein sequence ID" value="CAH2351386.1"/>
    <property type="molecule type" value="Genomic_DNA"/>
</dbReference>
<evidence type="ECO:0000259" key="8">
    <source>
        <dbReference type="PROSITE" id="PS51088"/>
    </source>
</evidence>
<evidence type="ECO:0000256" key="1">
    <source>
        <dbReference type="ARBA" id="ARBA00004123"/>
    </source>
</evidence>
<keyword evidence="5" id="KW-0539">Nucleus</keyword>
<dbReference type="InterPro" id="IPR050937">
    <property type="entry name" value="TEC1_TEAD_TF"/>
</dbReference>
<protein>
    <submittedName>
        <fullName evidence="9">Transcription activator Tec1p</fullName>
    </submittedName>
</protein>
<dbReference type="OrthoDB" id="10006572at2759"/>